<organism evidence="3 4">
    <name type="scientific">Arabidopsis thaliana x Arabidopsis arenosa</name>
    <dbReference type="NCBI Taxonomy" id="1240361"/>
    <lineage>
        <taxon>Eukaryota</taxon>
        <taxon>Viridiplantae</taxon>
        <taxon>Streptophyta</taxon>
        <taxon>Embryophyta</taxon>
        <taxon>Tracheophyta</taxon>
        <taxon>Spermatophyta</taxon>
        <taxon>Magnoliopsida</taxon>
        <taxon>eudicotyledons</taxon>
        <taxon>Gunneridae</taxon>
        <taxon>Pentapetalae</taxon>
        <taxon>rosids</taxon>
        <taxon>malvids</taxon>
        <taxon>Brassicales</taxon>
        <taxon>Brassicaceae</taxon>
        <taxon>Camelineae</taxon>
        <taxon>Arabidopsis</taxon>
    </lineage>
</organism>
<keyword evidence="2" id="KW-0732">Signal</keyword>
<evidence type="ECO:0000256" key="1">
    <source>
        <dbReference type="SAM" id="MobiDB-lite"/>
    </source>
</evidence>
<reference evidence="3 4" key="1">
    <citation type="submission" date="2020-12" db="EMBL/GenBank/DDBJ databases">
        <title>Concerted genomic and epigenomic changes stabilize Arabidopsis allopolyploids.</title>
        <authorList>
            <person name="Chen Z."/>
        </authorList>
    </citation>
    <scope>NUCLEOTIDE SEQUENCE [LARGE SCALE GENOMIC DNA]</scope>
    <source>
        <strain evidence="3">Allo738</strain>
        <tissue evidence="3">Leaf</tissue>
    </source>
</reference>
<evidence type="ECO:0000313" key="4">
    <source>
        <dbReference type="Proteomes" id="UP000694240"/>
    </source>
</evidence>
<evidence type="ECO:0000313" key="3">
    <source>
        <dbReference type="EMBL" id="KAG7533695.1"/>
    </source>
</evidence>
<dbReference type="Proteomes" id="UP000694240">
    <property type="component" value="Chromosome 13"/>
</dbReference>
<gene>
    <name evidence="3" type="ORF">ISN45_Aa08g013040</name>
</gene>
<evidence type="ECO:0000256" key="2">
    <source>
        <dbReference type="SAM" id="SignalP"/>
    </source>
</evidence>
<name>A0A8T1XIR4_9BRAS</name>
<keyword evidence="4" id="KW-1185">Reference proteome</keyword>
<sequence>MTKSNLYTVTALFVLLFVGVLEANEKSLLHQSRDFRQSESLLKKSVDPIRVTRWLVPPSGPSTKESPDTRWRNPPSGPSTKEPPVTRWLVPPSGPSTKESPDTRWLVPPSGPSTKEPPVTRWLVPPSGPSTKEPPVVNKANMNLWSPSQRLVFGMLPKNIPIPPMGPSGKETPLNPPRYMS</sequence>
<dbReference type="AlphaFoldDB" id="A0A8T1XIR4"/>
<feature type="chain" id="PRO_5035804867" evidence="2">
    <location>
        <begin position="24"/>
        <end position="181"/>
    </location>
</feature>
<protein>
    <submittedName>
        <fullName evidence="3">Uncharacterized protein</fullName>
    </submittedName>
</protein>
<comment type="caution">
    <text evidence="3">The sequence shown here is derived from an EMBL/GenBank/DDBJ whole genome shotgun (WGS) entry which is preliminary data.</text>
</comment>
<dbReference type="EMBL" id="JAEFBK010000013">
    <property type="protein sequence ID" value="KAG7533695.1"/>
    <property type="molecule type" value="Genomic_DNA"/>
</dbReference>
<feature type="signal peptide" evidence="2">
    <location>
        <begin position="1"/>
        <end position="23"/>
    </location>
</feature>
<proteinExistence type="predicted"/>
<accession>A0A8T1XIR4</accession>
<feature type="region of interest" description="Disordered" evidence="1">
    <location>
        <begin position="53"/>
        <end position="121"/>
    </location>
</feature>